<dbReference type="RefSeq" id="WP_173197378.1">
    <property type="nucleotide sequence ID" value="NZ_JABFCX010000002.1"/>
</dbReference>
<comment type="catalytic activity">
    <reaction evidence="6">
        <text>guanosine(527) in 16S rRNA + S-adenosyl-L-methionine = N(7)-methylguanosine(527) in 16S rRNA + S-adenosyl-L-homocysteine</text>
        <dbReference type="Rhea" id="RHEA:42732"/>
        <dbReference type="Rhea" id="RHEA-COMP:10209"/>
        <dbReference type="Rhea" id="RHEA-COMP:10210"/>
        <dbReference type="ChEBI" id="CHEBI:57856"/>
        <dbReference type="ChEBI" id="CHEBI:59789"/>
        <dbReference type="ChEBI" id="CHEBI:74269"/>
        <dbReference type="ChEBI" id="CHEBI:74480"/>
        <dbReference type="EC" id="2.1.1.170"/>
    </reaction>
</comment>
<evidence type="ECO:0000256" key="2">
    <source>
        <dbReference type="ARBA" id="ARBA00022552"/>
    </source>
</evidence>
<comment type="caution">
    <text evidence="6">Lacks conserved residue(s) required for the propagation of feature annotation.</text>
</comment>
<dbReference type="SUPFAM" id="SSF53335">
    <property type="entry name" value="S-adenosyl-L-methionine-dependent methyltransferases"/>
    <property type="match status" value="1"/>
</dbReference>
<organism evidence="7 8">
    <name type="scientific">Parvularcula mediterranea</name>
    <dbReference type="NCBI Taxonomy" id="2732508"/>
    <lineage>
        <taxon>Bacteria</taxon>
        <taxon>Pseudomonadati</taxon>
        <taxon>Pseudomonadota</taxon>
        <taxon>Alphaproteobacteria</taxon>
        <taxon>Parvularculales</taxon>
        <taxon>Parvularculaceae</taxon>
        <taxon>Parvularcula</taxon>
    </lineage>
</organism>
<evidence type="ECO:0000256" key="3">
    <source>
        <dbReference type="ARBA" id="ARBA00022603"/>
    </source>
</evidence>
<dbReference type="GO" id="GO:0005829">
    <property type="term" value="C:cytosol"/>
    <property type="evidence" value="ECO:0007669"/>
    <property type="project" value="TreeGrafter"/>
</dbReference>
<comment type="caution">
    <text evidence="7">The sequence shown here is derived from an EMBL/GenBank/DDBJ whole genome shotgun (WGS) entry which is preliminary data.</text>
</comment>
<evidence type="ECO:0000313" key="8">
    <source>
        <dbReference type="Proteomes" id="UP000536835"/>
    </source>
</evidence>
<comment type="similarity">
    <text evidence="6">Belongs to the methyltransferase superfamily. RNA methyltransferase RsmG family.</text>
</comment>
<dbReference type="EMBL" id="JABFCX010000002">
    <property type="protein sequence ID" value="NNU15726.1"/>
    <property type="molecule type" value="Genomic_DNA"/>
</dbReference>
<dbReference type="InterPro" id="IPR003682">
    <property type="entry name" value="rRNA_ssu_MeTfrase_G"/>
</dbReference>
<dbReference type="Proteomes" id="UP000536835">
    <property type="component" value="Unassembled WGS sequence"/>
</dbReference>
<evidence type="ECO:0000256" key="1">
    <source>
        <dbReference type="ARBA" id="ARBA00022490"/>
    </source>
</evidence>
<dbReference type="PANTHER" id="PTHR31760">
    <property type="entry name" value="S-ADENOSYL-L-METHIONINE-DEPENDENT METHYLTRANSFERASES SUPERFAMILY PROTEIN"/>
    <property type="match status" value="1"/>
</dbReference>
<protein>
    <recommendedName>
        <fullName evidence="6">Ribosomal RNA small subunit methyltransferase G</fullName>
        <ecNumber evidence="6">2.1.1.170</ecNumber>
    </recommendedName>
    <alternativeName>
        <fullName evidence="6">16S rRNA 7-methylguanosine methyltransferase</fullName>
        <shortName evidence="6">16S rRNA m7G methyltransferase</shortName>
    </alternativeName>
</protein>
<dbReference type="InterPro" id="IPR029063">
    <property type="entry name" value="SAM-dependent_MTases_sf"/>
</dbReference>
<proteinExistence type="inferred from homology"/>
<comment type="function">
    <text evidence="6">Specifically methylates the N7 position of guanine in position 527 of 16S rRNA.</text>
</comment>
<gene>
    <name evidence="6 7" type="primary">rsmG</name>
    <name evidence="7" type="ORF">HK107_05260</name>
</gene>
<keyword evidence="3 6" id="KW-0489">Methyltransferase</keyword>
<feature type="binding site" evidence="6">
    <location>
        <position position="144"/>
    </location>
    <ligand>
        <name>S-adenosyl-L-methionine</name>
        <dbReference type="ChEBI" id="CHEBI:59789"/>
    </ligand>
</feature>
<dbReference type="Gene3D" id="3.40.50.150">
    <property type="entry name" value="Vaccinia Virus protein VP39"/>
    <property type="match status" value="1"/>
</dbReference>
<reference evidence="7 8" key="1">
    <citation type="submission" date="2020-05" db="EMBL/GenBank/DDBJ databases">
        <title>Parvularcula mediterraneae sp. nov., isolated from polypropylene straw from shallow seawater of the seashore of Laganas in Zakynthos island, Greece.</title>
        <authorList>
            <person name="Szabo I."/>
            <person name="Al-Omari J."/>
            <person name="Rado J."/>
            <person name="Szerdahelyi G.S."/>
        </authorList>
    </citation>
    <scope>NUCLEOTIDE SEQUENCE [LARGE SCALE GENOMIC DNA]</scope>
    <source>
        <strain evidence="7 8">ZS-1/3</strain>
    </source>
</reference>
<evidence type="ECO:0000256" key="4">
    <source>
        <dbReference type="ARBA" id="ARBA00022679"/>
    </source>
</evidence>
<evidence type="ECO:0000256" key="6">
    <source>
        <dbReference type="HAMAP-Rule" id="MF_00074"/>
    </source>
</evidence>
<dbReference type="EC" id="2.1.1.170" evidence="6"/>
<evidence type="ECO:0000256" key="5">
    <source>
        <dbReference type="ARBA" id="ARBA00022691"/>
    </source>
</evidence>
<dbReference type="NCBIfam" id="TIGR00138">
    <property type="entry name" value="rsmG_gidB"/>
    <property type="match status" value="1"/>
</dbReference>
<evidence type="ECO:0000313" key="7">
    <source>
        <dbReference type="EMBL" id="NNU15726.1"/>
    </source>
</evidence>
<keyword evidence="5 6" id="KW-0949">S-adenosyl-L-methionine</keyword>
<feature type="binding site" evidence="6">
    <location>
        <position position="74"/>
    </location>
    <ligand>
        <name>S-adenosyl-L-methionine</name>
        <dbReference type="ChEBI" id="CHEBI:59789"/>
    </ligand>
</feature>
<keyword evidence="4 6" id="KW-0808">Transferase</keyword>
<dbReference type="GO" id="GO:0070043">
    <property type="term" value="F:rRNA (guanine-N7-)-methyltransferase activity"/>
    <property type="evidence" value="ECO:0007669"/>
    <property type="project" value="UniProtKB-UniRule"/>
</dbReference>
<dbReference type="PANTHER" id="PTHR31760:SF0">
    <property type="entry name" value="S-ADENOSYL-L-METHIONINE-DEPENDENT METHYLTRANSFERASES SUPERFAMILY PROTEIN"/>
    <property type="match status" value="1"/>
</dbReference>
<feature type="binding site" evidence="6">
    <location>
        <position position="79"/>
    </location>
    <ligand>
        <name>S-adenosyl-L-methionine</name>
        <dbReference type="ChEBI" id="CHEBI:59789"/>
    </ligand>
</feature>
<keyword evidence="2 6" id="KW-0698">rRNA processing</keyword>
<dbReference type="AlphaFoldDB" id="A0A7Y3W501"/>
<keyword evidence="1 6" id="KW-0963">Cytoplasm</keyword>
<dbReference type="Pfam" id="PF02527">
    <property type="entry name" value="GidB"/>
    <property type="match status" value="1"/>
</dbReference>
<accession>A0A7Y3W501</accession>
<dbReference type="HAMAP" id="MF_00074">
    <property type="entry name" value="16SrRNA_methyltr_G"/>
    <property type="match status" value="1"/>
</dbReference>
<sequence>MPLDSCQDFLRSIDASEAEAERFSAYDAALVETSVHTNLVARKSLPDRWERHYADSAQLWPLLPDNAENALDFGSGAGFPGMVMAIMCEERRPALSWTLCDSVGKKAAFLAAVAQKAQLDRCQVLSGRVESLARKKAYDLITARAVTALPGLLELATPLLAIGGTMIFPKGQRAQQEVDAAREQWSFELETVASQTDRDAAILVIRAPLRKP</sequence>
<name>A0A7Y3W501_9PROT</name>
<feature type="binding site" evidence="6">
    <location>
        <begin position="129"/>
        <end position="130"/>
    </location>
    <ligand>
        <name>S-adenosyl-L-methionine</name>
        <dbReference type="ChEBI" id="CHEBI:59789"/>
    </ligand>
</feature>
<comment type="subcellular location">
    <subcellularLocation>
        <location evidence="6">Cytoplasm</location>
    </subcellularLocation>
</comment>
<dbReference type="PIRSF" id="PIRSF003078">
    <property type="entry name" value="GidB"/>
    <property type="match status" value="1"/>
</dbReference>
<keyword evidence="8" id="KW-1185">Reference proteome</keyword>